<reference evidence="2 3" key="1">
    <citation type="journal article" date="2016" name="Environ. Microbiol.">
        <title>Genomic resolution of a cold subsurface aquifer community provides metabolic insights for novel microbes adapted to high CO concentrations.</title>
        <authorList>
            <person name="Probst A.J."/>
            <person name="Castelle C.J."/>
            <person name="Singh A."/>
            <person name="Brown C.T."/>
            <person name="Anantharaman K."/>
            <person name="Sharon I."/>
            <person name="Hug L.A."/>
            <person name="Burstein D."/>
            <person name="Emerson J.B."/>
            <person name="Thomas B.C."/>
            <person name="Banfield J.F."/>
        </authorList>
    </citation>
    <scope>NUCLEOTIDE SEQUENCE [LARGE SCALE GENOMIC DNA]</scope>
    <source>
        <strain evidence="2">CG1_02_37_22</strain>
    </source>
</reference>
<keyword evidence="1" id="KW-0472">Membrane</keyword>
<accession>A0A1J4TLT1</accession>
<proteinExistence type="predicted"/>
<evidence type="ECO:0000313" key="2">
    <source>
        <dbReference type="EMBL" id="OIO12778.1"/>
    </source>
</evidence>
<evidence type="ECO:0000313" key="3">
    <source>
        <dbReference type="Proteomes" id="UP000183120"/>
    </source>
</evidence>
<evidence type="ECO:0000256" key="1">
    <source>
        <dbReference type="SAM" id="Phobius"/>
    </source>
</evidence>
<name>A0A1J4TLT1_9BACT</name>
<keyword evidence="1" id="KW-1133">Transmembrane helix</keyword>
<keyword evidence="1" id="KW-0812">Transmembrane</keyword>
<dbReference type="EMBL" id="MNUY01000080">
    <property type="protein sequence ID" value="OIO12778.1"/>
    <property type="molecule type" value="Genomic_DNA"/>
</dbReference>
<feature type="transmembrane region" description="Helical" evidence="1">
    <location>
        <begin position="20"/>
        <end position="42"/>
    </location>
</feature>
<sequence length="179" mass="20083">MTSRLPLKSNKNNNRLLKKASLFIATFAISSFLFFFVTRYILPKENNISGISIPEFYSYKAEGKPALYLMLRNDTVNTTHAYAELFMEDKANNLKKQIPLGDLGELQPGEEKTYDLNWDDKWHGSGLGDIKLVVRNNQGLVTEKSIFLAVVPRDITSLSMLSLFASGVLGTGLVISRFV</sequence>
<dbReference type="Proteomes" id="UP000183120">
    <property type="component" value="Unassembled WGS sequence"/>
</dbReference>
<organism evidence="2 3">
    <name type="scientific">Candidatus Gottesmanbacteria bacterium CG1_02_37_22</name>
    <dbReference type="NCBI Taxonomy" id="1805209"/>
    <lineage>
        <taxon>Bacteria</taxon>
        <taxon>Candidatus Gottesmaniibacteriota</taxon>
    </lineage>
</organism>
<protein>
    <submittedName>
        <fullName evidence="2">Uncharacterized protein</fullName>
    </submittedName>
</protein>
<dbReference type="AlphaFoldDB" id="A0A1J4TLT1"/>
<gene>
    <name evidence="2" type="ORF">AUJ73_05080</name>
</gene>
<comment type="caution">
    <text evidence="2">The sequence shown here is derived from an EMBL/GenBank/DDBJ whole genome shotgun (WGS) entry which is preliminary data.</text>
</comment>